<dbReference type="EMBL" id="JAEKFT010000002">
    <property type="protein sequence ID" value="MBT0960118.1"/>
    <property type="molecule type" value="Genomic_DNA"/>
</dbReference>
<keyword evidence="2" id="KW-1185">Reference proteome</keyword>
<protein>
    <submittedName>
        <fullName evidence="1">Phage late control D family protein</fullName>
    </submittedName>
</protein>
<dbReference type="Pfam" id="PF05954">
    <property type="entry name" value="Phage_GPD"/>
    <property type="match status" value="1"/>
</dbReference>
<dbReference type="Gene3D" id="3.55.50.10">
    <property type="entry name" value="Baseplate protein-like domains"/>
    <property type="match status" value="1"/>
</dbReference>
<reference evidence="2" key="1">
    <citation type="journal article" date="2022" name="ISME J.">
        <title>Genetic and phylogenetic analysis of dissimilatory iodate-reducing bacteria identifies potential niches across the world's oceans.</title>
        <authorList>
            <person name="Reyes-Umana V."/>
            <person name="Henning Z."/>
            <person name="Lee K."/>
            <person name="Barnum T.P."/>
            <person name="Coates J.D."/>
        </authorList>
    </citation>
    <scope>NUCLEOTIDE SEQUENCE [LARGE SCALE GENOMIC DNA]</scope>
    <source>
        <strain evidence="2">IR12</strain>
    </source>
</reference>
<organism evidence="1 2">
    <name type="scientific">Denitromonas iodatirespirans</name>
    <dbReference type="NCBI Taxonomy" id="2795389"/>
    <lineage>
        <taxon>Bacteria</taxon>
        <taxon>Pseudomonadati</taxon>
        <taxon>Pseudomonadota</taxon>
        <taxon>Betaproteobacteria</taxon>
        <taxon>Rhodocyclales</taxon>
        <taxon>Zoogloeaceae</taxon>
        <taxon>Denitromonas</taxon>
    </lineage>
</organism>
<evidence type="ECO:0000313" key="2">
    <source>
        <dbReference type="Proteomes" id="UP000694660"/>
    </source>
</evidence>
<feature type="non-terminal residue" evidence="1">
    <location>
        <position position="215"/>
    </location>
</feature>
<sequence length="215" mass="23893">MNSPLFLSAGWAQHQRLMCLTTSAGEDVLLAETATITEAIGPLTEHSGMRIVLDALSENAHLPLGSLLGQAVRLDLQTGLSRIERRPFHGHITAISHLGANGGFARYRLIVEPWLAFLGHNRDSFIFQQRSVIEIIDAVFERWVGQGALAPAWRWDLADPARYPKRGTTTQYQESDLAFVRRLLAEEGLFCWFEHAADDSEGTTTSFGRHTLVLA</sequence>
<comment type="caution">
    <text evidence="1">The sequence shown here is derived from an EMBL/GenBank/DDBJ whole genome shotgun (WGS) entry which is preliminary data.</text>
</comment>
<dbReference type="AlphaFoldDB" id="A0A944D8S6"/>
<accession>A0A944D8S6</accession>
<dbReference type="RefSeq" id="WP_214359870.1">
    <property type="nucleotide sequence ID" value="NZ_JAEKFT010000002.1"/>
</dbReference>
<proteinExistence type="predicted"/>
<dbReference type="Proteomes" id="UP000694660">
    <property type="component" value="Unassembled WGS sequence"/>
</dbReference>
<dbReference type="Gene3D" id="2.30.110.50">
    <property type="match status" value="1"/>
</dbReference>
<name>A0A944D8S6_DENI1</name>
<dbReference type="SUPFAM" id="SSF69279">
    <property type="entry name" value="Phage tail proteins"/>
    <property type="match status" value="1"/>
</dbReference>
<gene>
    <name evidence="1" type="ORF">I8J34_02930</name>
</gene>
<evidence type="ECO:0000313" key="1">
    <source>
        <dbReference type="EMBL" id="MBT0960118.1"/>
    </source>
</evidence>